<protein>
    <recommendedName>
        <fullName evidence="3">Metallo-beta-lactamase domain-containing protein</fullName>
    </recommendedName>
</protein>
<dbReference type="EMBL" id="KN823015">
    <property type="protein sequence ID" value="KIO27003.1"/>
    <property type="molecule type" value="Genomic_DNA"/>
</dbReference>
<dbReference type="InterPro" id="IPR025638">
    <property type="entry name" value="DUF4336"/>
</dbReference>
<gene>
    <name evidence="1" type="ORF">M407DRAFT_243478</name>
</gene>
<sequence length="246" mass="27455">MSTSDLVIREVKPGVWTFSRPFLRAPFVPFGGRSTAIKLKDGSVWLLASTKADEETLNKIREIGPVKYIMAPDIGHWLNLKDFAHAFPEAKVIGVEGHELKVPAEVKFAGLYGKDPEGTEYGFESEISARYFKHFENKDVAFCHHESKTMIEADLLFNFPPTEQYSKSTESGTTWIPFIGSIGPFSRLHGLLTSSLAKDIKANSPDAKAVAEWDFDTIIPCHGNVVEGNGKEAWLSAWAKYINFKE</sequence>
<keyword evidence="2" id="KW-1185">Reference proteome</keyword>
<organism evidence="1 2">
    <name type="scientific">Tulasnella calospora MUT 4182</name>
    <dbReference type="NCBI Taxonomy" id="1051891"/>
    <lineage>
        <taxon>Eukaryota</taxon>
        <taxon>Fungi</taxon>
        <taxon>Dikarya</taxon>
        <taxon>Basidiomycota</taxon>
        <taxon>Agaricomycotina</taxon>
        <taxon>Agaricomycetes</taxon>
        <taxon>Cantharellales</taxon>
        <taxon>Tulasnellaceae</taxon>
        <taxon>Tulasnella</taxon>
    </lineage>
</organism>
<dbReference type="SUPFAM" id="SSF56281">
    <property type="entry name" value="Metallo-hydrolase/oxidoreductase"/>
    <property type="match status" value="1"/>
</dbReference>
<dbReference type="PANTHER" id="PTHR33835">
    <property type="entry name" value="YALI0C07656P"/>
    <property type="match status" value="1"/>
</dbReference>
<dbReference type="InterPro" id="IPR036866">
    <property type="entry name" value="RibonucZ/Hydroxyglut_hydro"/>
</dbReference>
<accession>A0A0C3L002</accession>
<proteinExistence type="predicted"/>
<evidence type="ECO:0008006" key="3">
    <source>
        <dbReference type="Google" id="ProtNLM"/>
    </source>
</evidence>
<dbReference type="AlphaFoldDB" id="A0A0C3L002"/>
<dbReference type="OrthoDB" id="421671at2759"/>
<evidence type="ECO:0000313" key="2">
    <source>
        <dbReference type="Proteomes" id="UP000054248"/>
    </source>
</evidence>
<dbReference type="Pfam" id="PF14234">
    <property type="entry name" value="DUF4336"/>
    <property type="match status" value="1"/>
</dbReference>
<dbReference type="HOGENOM" id="CLU_056292_1_0_1"/>
<name>A0A0C3L002_9AGAM</name>
<evidence type="ECO:0000313" key="1">
    <source>
        <dbReference type="EMBL" id="KIO27003.1"/>
    </source>
</evidence>
<dbReference type="Proteomes" id="UP000054248">
    <property type="component" value="Unassembled WGS sequence"/>
</dbReference>
<dbReference type="PANTHER" id="PTHR33835:SF1">
    <property type="entry name" value="METALLO-BETA-LACTAMASE DOMAIN-CONTAINING PROTEIN"/>
    <property type="match status" value="1"/>
</dbReference>
<reference evidence="1 2" key="1">
    <citation type="submission" date="2014-04" db="EMBL/GenBank/DDBJ databases">
        <authorList>
            <consortium name="DOE Joint Genome Institute"/>
            <person name="Kuo A."/>
            <person name="Girlanda M."/>
            <person name="Perotto S."/>
            <person name="Kohler A."/>
            <person name="Nagy L.G."/>
            <person name="Floudas D."/>
            <person name="Copeland A."/>
            <person name="Barry K.W."/>
            <person name="Cichocki N."/>
            <person name="Veneault-Fourrey C."/>
            <person name="LaButti K."/>
            <person name="Lindquist E.A."/>
            <person name="Lipzen A."/>
            <person name="Lundell T."/>
            <person name="Morin E."/>
            <person name="Murat C."/>
            <person name="Sun H."/>
            <person name="Tunlid A."/>
            <person name="Henrissat B."/>
            <person name="Grigoriev I.V."/>
            <person name="Hibbett D.S."/>
            <person name="Martin F."/>
            <person name="Nordberg H.P."/>
            <person name="Cantor M.N."/>
            <person name="Hua S.X."/>
        </authorList>
    </citation>
    <scope>NUCLEOTIDE SEQUENCE [LARGE SCALE GENOMIC DNA]</scope>
    <source>
        <strain evidence="1 2">MUT 4182</strain>
    </source>
</reference>
<reference evidence="2" key="2">
    <citation type="submission" date="2015-01" db="EMBL/GenBank/DDBJ databases">
        <title>Evolutionary Origins and Diversification of the Mycorrhizal Mutualists.</title>
        <authorList>
            <consortium name="DOE Joint Genome Institute"/>
            <consortium name="Mycorrhizal Genomics Consortium"/>
            <person name="Kohler A."/>
            <person name="Kuo A."/>
            <person name="Nagy L.G."/>
            <person name="Floudas D."/>
            <person name="Copeland A."/>
            <person name="Barry K.W."/>
            <person name="Cichocki N."/>
            <person name="Veneault-Fourrey C."/>
            <person name="LaButti K."/>
            <person name="Lindquist E.A."/>
            <person name="Lipzen A."/>
            <person name="Lundell T."/>
            <person name="Morin E."/>
            <person name="Murat C."/>
            <person name="Riley R."/>
            <person name="Ohm R."/>
            <person name="Sun H."/>
            <person name="Tunlid A."/>
            <person name="Henrissat B."/>
            <person name="Grigoriev I.V."/>
            <person name="Hibbett D.S."/>
            <person name="Martin F."/>
        </authorList>
    </citation>
    <scope>NUCLEOTIDE SEQUENCE [LARGE SCALE GENOMIC DNA]</scope>
    <source>
        <strain evidence="2">MUT 4182</strain>
    </source>
</reference>